<organism evidence="8 9">
    <name type="scientific">Paenibacillus qinlingensis</name>
    <dbReference type="NCBI Taxonomy" id="1837343"/>
    <lineage>
        <taxon>Bacteria</taxon>
        <taxon>Bacillati</taxon>
        <taxon>Bacillota</taxon>
        <taxon>Bacilli</taxon>
        <taxon>Bacillales</taxon>
        <taxon>Paenibacillaceae</taxon>
        <taxon>Paenibacillus</taxon>
    </lineage>
</organism>
<evidence type="ECO:0000256" key="6">
    <source>
        <dbReference type="SAM" id="Phobius"/>
    </source>
</evidence>
<keyword evidence="9" id="KW-1185">Reference proteome</keyword>
<dbReference type="RefSeq" id="WP_310223396.1">
    <property type="nucleotide sequence ID" value="NZ_JAVDSB010000001.1"/>
</dbReference>
<keyword evidence="2" id="KW-0201">Cytochrome c-type biogenesis</keyword>
<dbReference type="PROSITE" id="PS00194">
    <property type="entry name" value="THIOREDOXIN_1"/>
    <property type="match status" value="1"/>
</dbReference>
<protein>
    <submittedName>
        <fullName evidence="8">Peroxiredoxin</fullName>
    </submittedName>
</protein>
<keyword evidence="5" id="KW-0676">Redox-active center</keyword>
<evidence type="ECO:0000256" key="5">
    <source>
        <dbReference type="ARBA" id="ARBA00023284"/>
    </source>
</evidence>
<dbReference type="InterPro" id="IPR036249">
    <property type="entry name" value="Thioredoxin-like_sf"/>
</dbReference>
<evidence type="ECO:0000256" key="2">
    <source>
        <dbReference type="ARBA" id="ARBA00022748"/>
    </source>
</evidence>
<dbReference type="SUPFAM" id="SSF52833">
    <property type="entry name" value="Thioredoxin-like"/>
    <property type="match status" value="1"/>
</dbReference>
<evidence type="ECO:0000256" key="3">
    <source>
        <dbReference type="ARBA" id="ARBA00022968"/>
    </source>
</evidence>
<keyword evidence="6" id="KW-0472">Membrane</keyword>
<sequence>MGRNKKWVQIGIFAIVLIIGVFTIITNLSASASKKYPQQGEKATNFSLVGLDGKTHELSDYKGKVVLVNFWGTFCPPCKEEMPDLQKQYDKWKSQDVVFLEVNVDKNKVTVQSFMEQYNLNMPVLLDANEVVRKLYGVMDYPTTFFIGADGKVAVKRIGQMDEAYIDETLASLVNKKS</sequence>
<keyword evidence="6" id="KW-1133">Transmembrane helix</keyword>
<accession>A0ABU1NQX0</accession>
<dbReference type="CDD" id="cd02966">
    <property type="entry name" value="TlpA_like_family"/>
    <property type="match status" value="1"/>
</dbReference>
<comment type="subcellular location">
    <subcellularLocation>
        <location evidence="1">Cell envelope</location>
    </subcellularLocation>
</comment>
<gene>
    <name evidence="8" type="ORF">J2736_000609</name>
</gene>
<feature type="domain" description="Thioredoxin" evidence="7">
    <location>
        <begin position="37"/>
        <end position="175"/>
    </location>
</feature>
<keyword evidence="4" id="KW-1015">Disulfide bond</keyword>
<reference evidence="8 9" key="1">
    <citation type="submission" date="2023-07" db="EMBL/GenBank/DDBJ databases">
        <title>Sorghum-associated microbial communities from plants grown in Nebraska, USA.</title>
        <authorList>
            <person name="Schachtman D."/>
        </authorList>
    </citation>
    <scope>NUCLEOTIDE SEQUENCE [LARGE SCALE GENOMIC DNA]</scope>
    <source>
        <strain evidence="8 9">CC258</strain>
    </source>
</reference>
<feature type="transmembrane region" description="Helical" evidence="6">
    <location>
        <begin position="7"/>
        <end position="28"/>
    </location>
</feature>
<proteinExistence type="predicted"/>
<keyword evidence="3" id="KW-0735">Signal-anchor</keyword>
<dbReference type="InterPro" id="IPR050553">
    <property type="entry name" value="Thioredoxin_ResA/DsbE_sf"/>
</dbReference>
<evidence type="ECO:0000256" key="1">
    <source>
        <dbReference type="ARBA" id="ARBA00004196"/>
    </source>
</evidence>
<keyword evidence="6" id="KW-0812">Transmembrane</keyword>
<dbReference type="Pfam" id="PF00578">
    <property type="entry name" value="AhpC-TSA"/>
    <property type="match status" value="1"/>
</dbReference>
<evidence type="ECO:0000259" key="7">
    <source>
        <dbReference type="PROSITE" id="PS51352"/>
    </source>
</evidence>
<dbReference type="InterPro" id="IPR017937">
    <property type="entry name" value="Thioredoxin_CS"/>
</dbReference>
<evidence type="ECO:0000313" key="9">
    <source>
        <dbReference type="Proteomes" id="UP001267290"/>
    </source>
</evidence>
<dbReference type="Gene3D" id="3.40.30.10">
    <property type="entry name" value="Glutaredoxin"/>
    <property type="match status" value="1"/>
</dbReference>
<evidence type="ECO:0000256" key="4">
    <source>
        <dbReference type="ARBA" id="ARBA00023157"/>
    </source>
</evidence>
<dbReference type="PANTHER" id="PTHR42852">
    <property type="entry name" value="THIOL:DISULFIDE INTERCHANGE PROTEIN DSBE"/>
    <property type="match status" value="1"/>
</dbReference>
<dbReference type="InterPro" id="IPR000866">
    <property type="entry name" value="AhpC/TSA"/>
</dbReference>
<comment type="caution">
    <text evidence="8">The sequence shown here is derived from an EMBL/GenBank/DDBJ whole genome shotgun (WGS) entry which is preliminary data.</text>
</comment>
<dbReference type="PROSITE" id="PS51352">
    <property type="entry name" value="THIOREDOXIN_2"/>
    <property type="match status" value="1"/>
</dbReference>
<name>A0ABU1NQX0_9BACL</name>
<dbReference type="PANTHER" id="PTHR42852:SF6">
    <property type="entry name" value="THIOL:DISULFIDE INTERCHANGE PROTEIN DSBE"/>
    <property type="match status" value="1"/>
</dbReference>
<dbReference type="Proteomes" id="UP001267290">
    <property type="component" value="Unassembled WGS sequence"/>
</dbReference>
<dbReference type="InterPro" id="IPR013766">
    <property type="entry name" value="Thioredoxin_domain"/>
</dbReference>
<dbReference type="EMBL" id="JAVDSB010000001">
    <property type="protein sequence ID" value="MDR6549426.1"/>
    <property type="molecule type" value="Genomic_DNA"/>
</dbReference>
<evidence type="ECO:0000313" key="8">
    <source>
        <dbReference type="EMBL" id="MDR6549426.1"/>
    </source>
</evidence>